<dbReference type="AlphaFoldDB" id="A0A2V3IUG7"/>
<evidence type="ECO:0000256" key="1">
    <source>
        <dbReference type="SAM" id="MobiDB-lite"/>
    </source>
</evidence>
<feature type="transmembrane region" description="Helical" evidence="2">
    <location>
        <begin position="344"/>
        <end position="366"/>
    </location>
</feature>
<gene>
    <name evidence="3" type="ORF">BWQ96_04521</name>
</gene>
<feature type="transmembrane region" description="Helical" evidence="2">
    <location>
        <begin position="205"/>
        <end position="224"/>
    </location>
</feature>
<keyword evidence="2" id="KW-0812">Transmembrane</keyword>
<comment type="caution">
    <text evidence="3">The sequence shown here is derived from an EMBL/GenBank/DDBJ whole genome shotgun (WGS) entry which is preliminary data.</text>
</comment>
<organism evidence="3 4">
    <name type="scientific">Gracilariopsis chorda</name>
    <dbReference type="NCBI Taxonomy" id="448386"/>
    <lineage>
        <taxon>Eukaryota</taxon>
        <taxon>Rhodophyta</taxon>
        <taxon>Florideophyceae</taxon>
        <taxon>Rhodymeniophycidae</taxon>
        <taxon>Gracilariales</taxon>
        <taxon>Gracilariaceae</taxon>
        <taxon>Gracilariopsis</taxon>
    </lineage>
</organism>
<protein>
    <submittedName>
        <fullName evidence="3">Uncharacterized protein</fullName>
    </submittedName>
</protein>
<proteinExistence type="predicted"/>
<feature type="compositionally biased region" description="Basic and acidic residues" evidence="1">
    <location>
        <begin position="81"/>
        <end position="90"/>
    </location>
</feature>
<feature type="transmembrane region" description="Helical" evidence="2">
    <location>
        <begin position="112"/>
        <end position="138"/>
    </location>
</feature>
<keyword evidence="2" id="KW-0472">Membrane</keyword>
<evidence type="ECO:0000313" key="4">
    <source>
        <dbReference type="Proteomes" id="UP000247409"/>
    </source>
</evidence>
<name>A0A2V3IUG7_9FLOR</name>
<feature type="compositionally biased region" description="Polar residues" evidence="1">
    <location>
        <begin position="52"/>
        <end position="62"/>
    </location>
</feature>
<sequence>MSADRRELGLQPKLSVGISVDVPTGSTIYDPAVLSLREDFKAKYEERKAKQQEQAPTNQVRLSSPLHVTSPLPRQSLKLTGKADEPKEASEDLELGEDGGEKEMCCNGYIPLYPFLIMMNVLKVLAGLAGVSIGVIQLTTGGGSIGVSSIEKLIISGSFLFGIAGIVIGMLLVVSGFLGITLFSIRLQNDRFTAKGLDMIYHSGLFLIAILCLVSLGLTIWIWLRASKGGVYDEVLWKDLVRTHPLHLCATEQRLECAAYKLQQCNEVANQTNILFCPGHFCIDFCRIATEDVNVQPVCESCREDPLKNIDILSECRHHESEYTAERGCKEIVEADVLGSYRRLLAVALVTFLWVMVSVLVSTYQYCFS</sequence>
<feature type="region of interest" description="Disordered" evidence="1">
    <location>
        <begin position="45"/>
        <end position="98"/>
    </location>
</feature>
<evidence type="ECO:0000313" key="3">
    <source>
        <dbReference type="EMBL" id="PXF45753.1"/>
    </source>
</evidence>
<evidence type="ECO:0000256" key="2">
    <source>
        <dbReference type="SAM" id="Phobius"/>
    </source>
</evidence>
<reference evidence="3 4" key="1">
    <citation type="journal article" date="2018" name="Mol. Biol. Evol.">
        <title>Analysis of the draft genome of the red seaweed Gracilariopsis chorda provides insights into genome size evolution in Rhodophyta.</title>
        <authorList>
            <person name="Lee J."/>
            <person name="Yang E.C."/>
            <person name="Graf L."/>
            <person name="Yang J.H."/>
            <person name="Qiu H."/>
            <person name="Zel Zion U."/>
            <person name="Chan C.X."/>
            <person name="Stephens T.G."/>
            <person name="Weber A.P.M."/>
            <person name="Boo G.H."/>
            <person name="Boo S.M."/>
            <person name="Kim K.M."/>
            <person name="Shin Y."/>
            <person name="Jung M."/>
            <person name="Lee S.J."/>
            <person name="Yim H.S."/>
            <person name="Lee J.H."/>
            <person name="Bhattacharya D."/>
            <person name="Yoon H.S."/>
        </authorList>
    </citation>
    <scope>NUCLEOTIDE SEQUENCE [LARGE SCALE GENOMIC DNA]</scope>
    <source>
        <strain evidence="3 4">SKKU-2015</strain>
        <tissue evidence="3">Whole body</tissue>
    </source>
</reference>
<feature type="transmembrane region" description="Helical" evidence="2">
    <location>
        <begin position="159"/>
        <end position="185"/>
    </location>
</feature>
<keyword evidence="2" id="KW-1133">Transmembrane helix</keyword>
<dbReference type="Proteomes" id="UP000247409">
    <property type="component" value="Unassembled WGS sequence"/>
</dbReference>
<keyword evidence="4" id="KW-1185">Reference proteome</keyword>
<accession>A0A2V3IUG7</accession>
<dbReference type="OrthoDB" id="10610223at2759"/>
<dbReference type="EMBL" id="NBIV01000054">
    <property type="protein sequence ID" value="PXF45753.1"/>
    <property type="molecule type" value="Genomic_DNA"/>
</dbReference>